<dbReference type="CDD" id="cd11378">
    <property type="entry name" value="DUF296"/>
    <property type="match status" value="1"/>
</dbReference>
<dbReference type="PROSITE" id="PS51742">
    <property type="entry name" value="PPC"/>
    <property type="match status" value="1"/>
</dbReference>
<feature type="domain" description="PPC" evidence="1">
    <location>
        <begin position="4"/>
        <end position="140"/>
    </location>
</feature>
<protein>
    <submittedName>
        <fullName evidence="3">DUF296 domain-containing protein</fullName>
    </submittedName>
</protein>
<dbReference type="Gene3D" id="3.30.1330.80">
    <property type="entry name" value="Hypothetical protein, similar to alpha- acetolactate decarboxylase, domain 2"/>
    <property type="match status" value="1"/>
</dbReference>
<evidence type="ECO:0000313" key="4">
    <source>
        <dbReference type="Proteomes" id="UP000430975"/>
    </source>
</evidence>
<dbReference type="PANTHER" id="PTHR34988:SF1">
    <property type="entry name" value="DNA-BINDING PROTEIN"/>
    <property type="match status" value="1"/>
</dbReference>
<reference evidence="4 5" key="1">
    <citation type="submission" date="2019-11" db="EMBL/GenBank/DDBJ databases">
        <title>Characterisation of Fundicoccus ignavus gen. nov. sp. nov., a novel genus of the family Aerococcaceae isolated from bulk tank milk.</title>
        <authorList>
            <person name="Siebert A."/>
            <person name="Huptas C."/>
            <person name="Wenning M."/>
            <person name="Scherer S."/>
            <person name="Doll E.V."/>
        </authorList>
    </citation>
    <scope>NUCLEOTIDE SEQUENCE [LARGE SCALE GENOMIC DNA]</scope>
    <source>
        <strain evidence="2 5">DSM 109653</strain>
        <strain evidence="3 4">WS4759</strain>
    </source>
</reference>
<evidence type="ECO:0000313" key="3">
    <source>
        <dbReference type="EMBL" id="MRI86455.1"/>
    </source>
</evidence>
<dbReference type="SUPFAM" id="SSF117856">
    <property type="entry name" value="AF0104/ALDC/Ptd012-like"/>
    <property type="match status" value="1"/>
</dbReference>
<comment type="caution">
    <text evidence="3">The sequence shown here is derived from an EMBL/GenBank/DDBJ whole genome shotgun (WGS) entry which is preliminary data.</text>
</comment>
<evidence type="ECO:0000313" key="5">
    <source>
        <dbReference type="Proteomes" id="UP000469870"/>
    </source>
</evidence>
<keyword evidence="4" id="KW-1185">Reference proteome</keyword>
<name>A0A6I2GSM0_9LACT</name>
<proteinExistence type="predicted"/>
<dbReference type="AlphaFoldDB" id="A0A6I2GSM0"/>
<dbReference type="EMBL" id="WJQR01000003">
    <property type="protein sequence ID" value="MRI81178.1"/>
    <property type="molecule type" value="Genomic_DNA"/>
</dbReference>
<accession>A0A6I2GSM0</accession>
<dbReference type="Proteomes" id="UP000469870">
    <property type="component" value="Unassembled WGS sequence"/>
</dbReference>
<organism evidence="3 4">
    <name type="scientific">Fundicoccus ignavus</name>
    <dbReference type="NCBI Taxonomy" id="2664442"/>
    <lineage>
        <taxon>Bacteria</taxon>
        <taxon>Bacillati</taxon>
        <taxon>Bacillota</taxon>
        <taxon>Bacilli</taxon>
        <taxon>Lactobacillales</taxon>
        <taxon>Aerococcaceae</taxon>
        <taxon>Fundicoccus</taxon>
    </lineage>
</organism>
<dbReference type="RefSeq" id="WP_153861602.1">
    <property type="nucleotide sequence ID" value="NZ_WJQR01000003.1"/>
</dbReference>
<dbReference type="EMBL" id="WJQS01000015">
    <property type="protein sequence ID" value="MRI86455.1"/>
    <property type="molecule type" value="Genomic_DNA"/>
</dbReference>
<dbReference type="Proteomes" id="UP000430975">
    <property type="component" value="Unassembled WGS sequence"/>
</dbReference>
<dbReference type="PIRSF" id="PIRSF016702">
    <property type="entry name" value="DNA_bp_PD1"/>
    <property type="match status" value="1"/>
</dbReference>
<dbReference type="Pfam" id="PF03479">
    <property type="entry name" value="PCC"/>
    <property type="match status" value="1"/>
</dbReference>
<dbReference type="InterPro" id="IPR025707">
    <property type="entry name" value="DNA_bp_PD1"/>
</dbReference>
<sequence length="140" mass="15667">MNYLRLGQKIVMKLAIGEGIKENLISLAEKEDIRAAEVTGLGAVDRVDLAFYHLNTQDYENHQIEEEFEVLSLMGNLTMNQGKYHPHLHIVLGRKDLSTIGGHLNEAYTSVTMEITVTILEGAIERSLDETVGLDLMNLD</sequence>
<evidence type="ECO:0000313" key="2">
    <source>
        <dbReference type="EMBL" id="MRI81178.1"/>
    </source>
</evidence>
<evidence type="ECO:0000259" key="1">
    <source>
        <dbReference type="PROSITE" id="PS51742"/>
    </source>
</evidence>
<gene>
    <name evidence="3" type="ORF">GIY09_11425</name>
    <name evidence="2" type="ORF">GIY11_04025</name>
</gene>
<dbReference type="PANTHER" id="PTHR34988">
    <property type="entry name" value="PROTEIN, PUTATIVE-RELATED"/>
    <property type="match status" value="1"/>
</dbReference>
<dbReference type="InterPro" id="IPR005175">
    <property type="entry name" value="PPC_dom"/>
</dbReference>